<dbReference type="eggNOG" id="ENOG502QU2R">
    <property type="taxonomic scope" value="Eukaryota"/>
</dbReference>
<sequence length="601" mass="67855">MDNCMPILFCRGTYYEVSHLIGKTYKTRIQEYYKSFEDLHERFVPFYYTAKGKKICDDYLHVVKSSFPQYVKEMQGLSDGAEISFELVFLMHLRVELQTYLGKQQVPECSTIYINNEKSSALLHNEDTSASVINRGYMICAHITEAESLGKHETKEENFIAYCYPGLIPGNSVNVNHHGFIFTLNALYPELLQLARTPRQIINRAVLSASSLDQVRSIFIDEGNGIATGCSTNVGKFDQAERLLWNFELAPSENEKKSVLVELTVRMDGVNGKSDFCCCEVCAASRLFWACSRFARSSRRGPSSASIKANKWRSSSGENACTSSNGQYLVEACRLVFMPHITSSRCFTHRSLFGNLRRPWLIVWIVRSASPLAWWKYGARQIINRAVLSASSLDQVRSIFIDEGNGIATGCSTNVGKFDQAERLLWNFELAPSENEKKSVLVELTVRMDGVNGKSDVIGHYNHFNIINLGFMGEKENLSLYNIEVGPSKDKFESVYSIHTVNKIETYLHCNVYKHLKIPVKKESCLKSSNHREIVYKNCLCPTDTKSVLAFLGDYSDEMYPIFRDGQAPDIALTILTAFLEKIGGILADFHLLESADFSGI</sequence>
<dbReference type="NCBIfam" id="NF040521">
    <property type="entry name" value="C45_proenzyme"/>
    <property type="match status" value="1"/>
</dbReference>
<dbReference type="InterPro" id="IPR047794">
    <property type="entry name" value="C45_proenzyme-like"/>
</dbReference>
<evidence type="ECO:0000313" key="2">
    <source>
        <dbReference type="EnsemblMetazoa" id="SMAR009899-PA"/>
    </source>
</evidence>
<protein>
    <recommendedName>
        <fullName evidence="1">Peptidase C45 hydrolase domain-containing protein</fullName>
    </recommendedName>
</protein>
<dbReference type="EMBL" id="JH431948">
    <property type="status" value="NOT_ANNOTATED_CDS"/>
    <property type="molecule type" value="Genomic_DNA"/>
</dbReference>
<reference evidence="2" key="2">
    <citation type="submission" date="2015-02" db="UniProtKB">
        <authorList>
            <consortium name="EnsemblMetazoa"/>
        </authorList>
    </citation>
    <scope>IDENTIFICATION</scope>
</reference>
<reference evidence="3" key="1">
    <citation type="submission" date="2011-05" db="EMBL/GenBank/DDBJ databases">
        <authorList>
            <person name="Richards S.R."/>
            <person name="Qu J."/>
            <person name="Jiang H."/>
            <person name="Jhangiani S.N."/>
            <person name="Agravi P."/>
            <person name="Goodspeed R."/>
            <person name="Gross S."/>
            <person name="Mandapat C."/>
            <person name="Jackson L."/>
            <person name="Mathew T."/>
            <person name="Pu L."/>
            <person name="Thornton R."/>
            <person name="Saada N."/>
            <person name="Wilczek-Boney K.B."/>
            <person name="Lee S."/>
            <person name="Kovar C."/>
            <person name="Wu Y."/>
            <person name="Scherer S.E."/>
            <person name="Worley K.C."/>
            <person name="Muzny D.M."/>
            <person name="Gibbs R."/>
        </authorList>
    </citation>
    <scope>NUCLEOTIDE SEQUENCE</scope>
    <source>
        <strain evidence="3">Brora</strain>
    </source>
</reference>
<dbReference type="PANTHER" id="PTHR34180:SF1">
    <property type="entry name" value="BETA-ALANYL-DOPAMINE_CARCININE HYDROLASE"/>
    <property type="match status" value="1"/>
</dbReference>
<dbReference type="InterPro" id="IPR047801">
    <property type="entry name" value="Peptidase_C45"/>
</dbReference>
<dbReference type="InterPro" id="IPR005079">
    <property type="entry name" value="Peptidase_C45_hydrolase"/>
</dbReference>
<organism evidence="2 3">
    <name type="scientific">Strigamia maritima</name>
    <name type="common">European centipede</name>
    <name type="synonym">Geophilus maritimus</name>
    <dbReference type="NCBI Taxonomy" id="126957"/>
    <lineage>
        <taxon>Eukaryota</taxon>
        <taxon>Metazoa</taxon>
        <taxon>Ecdysozoa</taxon>
        <taxon>Arthropoda</taxon>
        <taxon>Myriapoda</taxon>
        <taxon>Chilopoda</taxon>
        <taxon>Pleurostigmophora</taxon>
        <taxon>Geophilomorpha</taxon>
        <taxon>Linotaeniidae</taxon>
        <taxon>Strigamia</taxon>
    </lineage>
</organism>
<evidence type="ECO:0000259" key="1">
    <source>
        <dbReference type="Pfam" id="PF03417"/>
    </source>
</evidence>
<dbReference type="Gene3D" id="3.60.60.10">
    <property type="entry name" value="Penicillin V Acylase, Chain A"/>
    <property type="match status" value="1"/>
</dbReference>
<dbReference type="PANTHER" id="PTHR34180">
    <property type="entry name" value="PEPTIDASE C45"/>
    <property type="match status" value="1"/>
</dbReference>
<dbReference type="Proteomes" id="UP000014500">
    <property type="component" value="Unassembled WGS sequence"/>
</dbReference>
<dbReference type="STRING" id="126957.T1J874"/>
<feature type="domain" description="Peptidase C45 hydrolase" evidence="1">
    <location>
        <begin position="116"/>
        <end position="242"/>
    </location>
</feature>
<dbReference type="Gene3D" id="1.10.10.2120">
    <property type="match status" value="1"/>
</dbReference>
<dbReference type="HOGENOM" id="CLU_454420_0_0_1"/>
<dbReference type="AlphaFoldDB" id="T1J874"/>
<name>T1J874_STRMM</name>
<evidence type="ECO:0000313" key="3">
    <source>
        <dbReference type="Proteomes" id="UP000014500"/>
    </source>
</evidence>
<keyword evidence="3" id="KW-1185">Reference proteome</keyword>
<dbReference type="EnsemblMetazoa" id="SMAR009899-RA">
    <property type="protein sequence ID" value="SMAR009899-PA"/>
    <property type="gene ID" value="SMAR009899"/>
</dbReference>
<proteinExistence type="predicted"/>
<dbReference type="Pfam" id="PF03417">
    <property type="entry name" value="AAT"/>
    <property type="match status" value="1"/>
</dbReference>
<accession>T1J874</accession>